<sequence length="210" mass="22878">MSEDRLPVAQPPPSAPDLSIGCEGRNENARSNPRKSIANEARRGPFCGPPMHEFKLVCLSNRHRQRTTLLLFFLRSVPRQTLPPQPAPAQLAPPLLGTYVAVGQYIRSKSANLGTHMALHQARPAHTDTLTSPPQPPPGRSLGSQGKKSHPKLPNRSSRLSARARGRPTDPCCQGGPRDGVLRGYVTNGRVQGRRLCPPRRAVRPTTAHS</sequence>
<gene>
    <name evidence="2" type="ORF">BDY21DRAFT_351992</name>
</gene>
<reference evidence="2" key="1">
    <citation type="journal article" date="2020" name="Stud. Mycol.">
        <title>101 Dothideomycetes genomes: a test case for predicting lifestyles and emergence of pathogens.</title>
        <authorList>
            <person name="Haridas S."/>
            <person name="Albert R."/>
            <person name="Binder M."/>
            <person name="Bloem J."/>
            <person name="Labutti K."/>
            <person name="Salamov A."/>
            <person name="Andreopoulos B."/>
            <person name="Baker S."/>
            <person name="Barry K."/>
            <person name="Bills G."/>
            <person name="Bluhm B."/>
            <person name="Cannon C."/>
            <person name="Castanera R."/>
            <person name="Culley D."/>
            <person name="Daum C."/>
            <person name="Ezra D."/>
            <person name="Gonzalez J."/>
            <person name="Henrissat B."/>
            <person name="Kuo A."/>
            <person name="Liang C."/>
            <person name="Lipzen A."/>
            <person name="Lutzoni F."/>
            <person name="Magnuson J."/>
            <person name="Mondo S."/>
            <person name="Nolan M."/>
            <person name="Ohm R."/>
            <person name="Pangilinan J."/>
            <person name="Park H.-J."/>
            <person name="Ramirez L."/>
            <person name="Alfaro M."/>
            <person name="Sun H."/>
            <person name="Tritt A."/>
            <person name="Yoshinaga Y."/>
            <person name="Zwiers L.-H."/>
            <person name="Turgeon B."/>
            <person name="Goodwin S."/>
            <person name="Spatafora J."/>
            <person name="Crous P."/>
            <person name="Grigoriev I."/>
        </authorList>
    </citation>
    <scope>NUCLEOTIDE SEQUENCE</scope>
    <source>
        <strain evidence="2">ATCC 16933</strain>
    </source>
</reference>
<evidence type="ECO:0000313" key="3">
    <source>
        <dbReference type="Proteomes" id="UP000799766"/>
    </source>
</evidence>
<dbReference type="EMBL" id="MU001689">
    <property type="protein sequence ID" value="KAF2454949.1"/>
    <property type="molecule type" value="Genomic_DNA"/>
</dbReference>
<evidence type="ECO:0000256" key="1">
    <source>
        <dbReference type="SAM" id="MobiDB-lite"/>
    </source>
</evidence>
<proteinExistence type="predicted"/>
<feature type="region of interest" description="Disordered" evidence="1">
    <location>
        <begin position="125"/>
        <end position="184"/>
    </location>
</feature>
<feature type="region of interest" description="Disordered" evidence="1">
    <location>
        <begin position="1"/>
        <end position="44"/>
    </location>
</feature>
<dbReference type="Proteomes" id="UP000799766">
    <property type="component" value="Unassembled WGS sequence"/>
</dbReference>
<organism evidence="2 3">
    <name type="scientific">Lineolata rhizophorae</name>
    <dbReference type="NCBI Taxonomy" id="578093"/>
    <lineage>
        <taxon>Eukaryota</taxon>
        <taxon>Fungi</taxon>
        <taxon>Dikarya</taxon>
        <taxon>Ascomycota</taxon>
        <taxon>Pezizomycotina</taxon>
        <taxon>Dothideomycetes</taxon>
        <taxon>Dothideomycetes incertae sedis</taxon>
        <taxon>Lineolatales</taxon>
        <taxon>Lineolataceae</taxon>
        <taxon>Lineolata</taxon>
    </lineage>
</organism>
<dbReference type="AlphaFoldDB" id="A0A6A6NT84"/>
<accession>A0A6A6NT84</accession>
<name>A0A6A6NT84_9PEZI</name>
<keyword evidence="3" id="KW-1185">Reference proteome</keyword>
<evidence type="ECO:0000313" key="2">
    <source>
        <dbReference type="EMBL" id="KAF2454949.1"/>
    </source>
</evidence>
<protein>
    <submittedName>
        <fullName evidence="2">Uncharacterized protein</fullName>
    </submittedName>
</protein>